<dbReference type="SMART" id="SM00342">
    <property type="entry name" value="HTH_ARAC"/>
    <property type="match status" value="1"/>
</dbReference>
<dbReference type="PRINTS" id="PR00032">
    <property type="entry name" value="HTHARAC"/>
</dbReference>
<dbReference type="PANTHER" id="PTHR43280">
    <property type="entry name" value="ARAC-FAMILY TRANSCRIPTIONAL REGULATOR"/>
    <property type="match status" value="1"/>
</dbReference>
<keyword evidence="6" id="KW-1185">Reference proteome</keyword>
<dbReference type="Proteomes" id="UP001610063">
    <property type="component" value="Unassembled WGS sequence"/>
</dbReference>
<evidence type="ECO:0000313" key="5">
    <source>
        <dbReference type="EMBL" id="MFH6983449.1"/>
    </source>
</evidence>
<dbReference type="Gene3D" id="1.10.10.60">
    <property type="entry name" value="Homeodomain-like"/>
    <property type="match status" value="2"/>
</dbReference>
<evidence type="ECO:0000256" key="2">
    <source>
        <dbReference type="ARBA" id="ARBA00023125"/>
    </source>
</evidence>
<protein>
    <submittedName>
        <fullName evidence="5">Helix-turn-helix domain-containing protein</fullName>
    </submittedName>
</protein>
<keyword evidence="1" id="KW-0805">Transcription regulation</keyword>
<dbReference type="InterPro" id="IPR020449">
    <property type="entry name" value="Tscrpt_reg_AraC-type_HTH"/>
</dbReference>
<dbReference type="InterPro" id="IPR018060">
    <property type="entry name" value="HTH_AraC"/>
</dbReference>
<accession>A0ABW7NAG1</accession>
<feature type="domain" description="HTH araC/xylS-type" evidence="4">
    <location>
        <begin position="196"/>
        <end position="297"/>
    </location>
</feature>
<keyword evidence="2" id="KW-0238">DNA-binding</keyword>
<evidence type="ECO:0000256" key="3">
    <source>
        <dbReference type="ARBA" id="ARBA00023163"/>
    </source>
</evidence>
<dbReference type="RefSeq" id="WP_395417012.1">
    <property type="nucleotide sequence ID" value="NZ_JBIPKE010000015.1"/>
</dbReference>
<dbReference type="SUPFAM" id="SSF46689">
    <property type="entry name" value="Homeodomain-like"/>
    <property type="match status" value="1"/>
</dbReference>
<proteinExistence type="predicted"/>
<dbReference type="PANTHER" id="PTHR43280:SF32">
    <property type="entry name" value="TRANSCRIPTIONAL REGULATORY PROTEIN"/>
    <property type="match status" value="1"/>
</dbReference>
<name>A0ABW7NAG1_9BACT</name>
<dbReference type="InterPro" id="IPR009057">
    <property type="entry name" value="Homeodomain-like_sf"/>
</dbReference>
<comment type="caution">
    <text evidence="5">The sequence shown here is derived from an EMBL/GenBank/DDBJ whole genome shotgun (WGS) entry which is preliminary data.</text>
</comment>
<keyword evidence="3" id="KW-0804">Transcription</keyword>
<dbReference type="PROSITE" id="PS01124">
    <property type="entry name" value="HTH_ARAC_FAMILY_2"/>
    <property type="match status" value="1"/>
</dbReference>
<organism evidence="5 6">
    <name type="scientific">Marinoscillum luteum</name>
    <dbReference type="NCBI Taxonomy" id="861051"/>
    <lineage>
        <taxon>Bacteria</taxon>
        <taxon>Pseudomonadati</taxon>
        <taxon>Bacteroidota</taxon>
        <taxon>Cytophagia</taxon>
        <taxon>Cytophagales</taxon>
        <taxon>Reichenbachiellaceae</taxon>
        <taxon>Marinoscillum</taxon>
    </lineage>
</organism>
<dbReference type="Pfam" id="PF12833">
    <property type="entry name" value="HTH_18"/>
    <property type="match status" value="1"/>
</dbReference>
<evidence type="ECO:0000256" key="1">
    <source>
        <dbReference type="ARBA" id="ARBA00023015"/>
    </source>
</evidence>
<evidence type="ECO:0000259" key="4">
    <source>
        <dbReference type="PROSITE" id="PS01124"/>
    </source>
</evidence>
<reference evidence="5 6" key="1">
    <citation type="journal article" date="2013" name="Int. J. Syst. Evol. Microbiol.">
        <title>Marinoscillum luteum sp. nov., isolated from marine sediment.</title>
        <authorList>
            <person name="Cha I.T."/>
            <person name="Park S.J."/>
            <person name="Kim S.J."/>
            <person name="Kim J.G."/>
            <person name="Jung M.Y."/>
            <person name="Shin K.S."/>
            <person name="Kwon K.K."/>
            <person name="Yang S.H."/>
            <person name="Seo Y.S."/>
            <person name="Rhee S.K."/>
        </authorList>
    </citation>
    <scope>NUCLEOTIDE SEQUENCE [LARGE SCALE GENOMIC DNA]</scope>
    <source>
        <strain evidence="5 6">KCTC 23939</strain>
    </source>
</reference>
<gene>
    <name evidence="5" type="ORF">ACHKAR_08375</name>
</gene>
<dbReference type="EMBL" id="JBIPKE010000015">
    <property type="protein sequence ID" value="MFH6983449.1"/>
    <property type="molecule type" value="Genomic_DNA"/>
</dbReference>
<sequence length="298" mass="34256">MSDQKNFDSIKAYNDFNNHPTLHPLVSVLDFSKANPRHGYKMSFGIYSIFLKDVKCGDLVYGKNTYDYQEGTLVFVGPGQVVDVSNKTDLYQPSGRGLTFHPDLILGTPLAKQIDEYGFFSYNLSEALHLSPEEQQTIMDCFLKIENELKRPVDKHSRKLIASNIGLLLDYCERFYDRQFITRAHVNNGILGRFEESLNNYFASEKPYSLGLPSVSYFADELHLSVNYFGDLIKKETGRSAQESIQTKLIEIAKDKIFGSEKSVKEIAFELGFKYPQHFSRLFKKRVGYTPQEYRQLN</sequence>
<evidence type="ECO:0000313" key="6">
    <source>
        <dbReference type="Proteomes" id="UP001610063"/>
    </source>
</evidence>